<evidence type="ECO:0000256" key="10">
    <source>
        <dbReference type="ARBA" id="ARBA00022989"/>
    </source>
</evidence>
<dbReference type="CDD" id="cd16473">
    <property type="entry name" value="RING-H2_RNF103"/>
    <property type="match status" value="1"/>
</dbReference>
<dbReference type="Gene3D" id="3.30.40.10">
    <property type="entry name" value="Zinc/RING finger domain, C3HC4 (zinc finger)"/>
    <property type="match status" value="1"/>
</dbReference>
<dbReference type="AlphaFoldDB" id="U4LP08"/>
<organism evidence="16 17">
    <name type="scientific">Pyronema omphalodes (strain CBS 100304)</name>
    <name type="common">Pyronema confluens</name>
    <dbReference type="NCBI Taxonomy" id="1076935"/>
    <lineage>
        <taxon>Eukaryota</taxon>
        <taxon>Fungi</taxon>
        <taxon>Dikarya</taxon>
        <taxon>Ascomycota</taxon>
        <taxon>Pezizomycotina</taxon>
        <taxon>Pezizomycetes</taxon>
        <taxon>Pezizales</taxon>
        <taxon>Pyronemataceae</taxon>
        <taxon>Pyronema</taxon>
    </lineage>
</organism>
<comment type="catalytic activity">
    <reaction evidence="1">
        <text>S-ubiquitinyl-[E2 ubiquitin-conjugating enzyme]-L-cysteine + [acceptor protein]-L-lysine = [E2 ubiquitin-conjugating enzyme]-L-cysteine + N(6)-ubiquitinyl-[acceptor protein]-L-lysine.</text>
        <dbReference type="EC" id="2.3.2.27"/>
    </reaction>
</comment>
<keyword evidence="9" id="KW-0862">Zinc</keyword>
<dbReference type="GO" id="GO:0008270">
    <property type="term" value="F:zinc ion binding"/>
    <property type="evidence" value="ECO:0007669"/>
    <property type="project" value="UniProtKB-KW"/>
</dbReference>
<keyword evidence="17" id="KW-1185">Reference proteome</keyword>
<evidence type="ECO:0000256" key="8">
    <source>
        <dbReference type="ARBA" id="ARBA00022786"/>
    </source>
</evidence>
<evidence type="ECO:0000259" key="15">
    <source>
        <dbReference type="PROSITE" id="PS50089"/>
    </source>
</evidence>
<dbReference type="Pfam" id="PF13639">
    <property type="entry name" value="zf-RING_2"/>
    <property type="match status" value="1"/>
</dbReference>
<dbReference type="Proteomes" id="UP000018144">
    <property type="component" value="Unassembled WGS sequence"/>
</dbReference>
<dbReference type="PANTHER" id="PTHR45977:SF13">
    <property type="entry name" value="GB|AAF27103.1"/>
    <property type="match status" value="1"/>
</dbReference>
<keyword evidence="5 14" id="KW-0812">Transmembrane</keyword>
<evidence type="ECO:0000256" key="1">
    <source>
        <dbReference type="ARBA" id="ARBA00000900"/>
    </source>
</evidence>
<dbReference type="GO" id="GO:0006511">
    <property type="term" value="P:ubiquitin-dependent protein catabolic process"/>
    <property type="evidence" value="ECO:0007669"/>
    <property type="project" value="TreeGrafter"/>
</dbReference>
<evidence type="ECO:0000256" key="11">
    <source>
        <dbReference type="ARBA" id="ARBA00023136"/>
    </source>
</evidence>
<feature type="domain" description="RING-type" evidence="15">
    <location>
        <begin position="261"/>
        <end position="303"/>
    </location>
</feature>
<proteinExistence type="predicted"/>
<feature type="transmembrane region" description="Helical" evidence="14">
    <location>
        <begin position="33"/>
        <end position="58"/>
    </location>
</feature>
<feature type="compositionally biased region" description="Basic and acidic residues" evidence="13">
    <location>
        <begin position="200"/>
        <end position="218"/>
    </location>
</feature>
<evidence type="ECO:0000256" key="2">
    <source>
        <dbReference type="ARBA" id="ARBA00004141"/>
    </source>
</evidence>
<dbReference type="InterPro" id="IPR001841">
    <property type="entry name" value="Znf_RING"/>
</dbReference>
<gene>
    <name evidence="16" type="ORF">PCON_02920</name>
</gene>
<evidence type="ECO:0000256" key="4">
    <source>
        <dbReference type="ARBA" id="ARBA00022679"/>
    </source>
</evidence>
<dbReference type="OMA" id="TKYKQWK"/>
<dbReference type="SMART" id="SM00184">
    <property type="entry name" value="RING"/>
    <property type="match status" value="1"/>
</dbReference>
<feature type="compositionally biased region" description="Low complexity" evidence="13">
    <location>
        <begin position="335"/>
        <end position="348"/>
    </location>
</feature>
<evidence type="ECO:0000256" key="13">
    <source>
        <dbReference type="SAM" id="MobiDB-lite"/>
    </source>
</evidence>
<accession>U4LP08</accession>
<keyword evidence="10 14" id="KW-1133">Transmembrane helix</keyword>
<evidence type="ECO:0000256" key="5">
    <source>
        <dbReference type="ARBA" id="ARBA00022692"/>
    </source>
</evidence>
<name>U4LP08_PYROM</name>
<dbReference type="GO" id="GO:0016020">
    <property type="term" value="C:membrane"/>
    <property type="evidence" value="ECO:0007669"/>
    <property type="project" value="UniProtKB-SubCell"/>
</dbReference>
<evidence type="ECO:0000256" key="3">
    <source>
        <dbReference type="ARBA" id="ARBA00012483"/>
    </source>
</evidence>
<feature type="region of interest" description="Disordered" evidence="13">
    <location>
        <begin position="309"/>
        <end position="389"/>
    </location>
</feature>
<dbReference type="PROSITE" id="PS50089">
    <property type="entry name" value="ZF_RING_2"/>
    <property type="match status" value="1"/>
</dbReference>
<dbReference type="STRING" id="1076935.U4LP08"/>
<evidence type="ECO:0000313" key="16">
    <source>
        <dbReference type="EMBL" id="CCX16324.1"/>
    </source>
</evidence>
<protein>
    <recommendedName>
        <fullName evidence="3">RING-type E3 ubiquitin transferase</fullName>
        <ecNumber evidence="3">2.3.2.27</ecNumber>
    </recommendedName>
</protein>
<keyword evidence="7 12" id="KW-0863">Zinc-finger</keyword>
<dbReference type="EMBL" id="HF936378">
    <property type="protein sequence ID" value="CCX16324.1"/>
    <property type="molecule type" value="Genomic_DNA"/>
</dbReference>
<dbReference type="FunFam" id="3.30.40.10:FF:000539">
    <property type="entry name" value="Ring finger domain protein"/>
    <property type="match status" value="1"/>
</dbReference>
<dbReference type="PANTHER" id="PTHR45977">
    <property type="entry name" value="TARGET OF ERK KINASE MPK-1"/>
    <property type="match status" value="1"/>
</dbReference>
<feature type="region of interest" description="Disordered" evidence="13">
    <location>
        <begin position="153"/>
        <end position="256"/>
    </location>
</feature>
<reference evidence="16 17" key="1">
    <citation type="journal article" date="2013" name="PLoS Genet.">
        <title>The genome and development-dependent transcriptomes of Pyronema confluens: a window into fungal evolution.</title>
        <authorList>
            <person name="Traeger S."/>
            <person name="Altegoer F."/>
            <person name="Freitag M."/>
            <person name="Gabaldon T."/>
            <person name="Kempken F."/>
            <person name="Kumar A."/>
            <person name="Marcet-Houben M."/>
            <person name="Poggeler S."/>
            <person name="Stajich J.E."/>
            <person name="Nowrousian M."/>
        </authorList>
    </citation>
    <scope>NUCLEOTIDE SEQUENCE [LARGE SCALE GENOMIC DNA]</scope>
    <source>
        <strain evidence="17">CBS 100304</strain>
        <tissue evidence="16">Vegetative mycelium</tissue>
    </source>
</reference>
<evidence type="ECO:0000256" key="9">
    <source>
        <dbReference type="ARBA" id="ARBA00022833"/>
    </source>
</evidence>
<comment type="subcellular location">
    <subcellularLocation>
        <location evidence="2">Membrane</location>
        <topology evidence="2">Multi-pass membrane protein</topology>
    </subcellularLocation>
</comment>
<dbReference type="EC" id="2.3.2.27" evidence="3"/>
<dbReference type="eggNOG" id="KOG4628">
    <property type="taxonomic scope" value="Eukaryota"/>
</dbReference>
<evidence type="ECO:0000313" key="17">
    <source>
        <dbReference type="Proteomes" id="UP000018144"/>
    </source>
</evidence>
<dbReference type="GO" id="GO:0061630">
    <property type="term" value="F:ubiquitin protein ligase activity"/>
    <property type="evidence" value="ECO:0007669"/>
    <property type="project" value="UniProtKB-EC"/>
</dbReference>
<keyword evidence="8" id="KW-0833">Ubl conjugation pathway</keyword>
<dbReference type="InterPro" id="IPR013083">
    <property type="entry name" value="Znf_RING/FYVE/PHD"/>
</dbReference>
<keyword evidence="11 14" id="KW-0472">Membrane</keyword>
<feature type="compositionally biased region" description="Basic and acidic residues" evidence="13">
    <location>
        <begin position="163"/>
        <end position="176"/>
    </location>
</feature>
<sequence length="419" mass="45638">MSVPPATPVGVPTETATHRADSGGGSGPTGSPLLFFVALGFGVVFTNLWIIVGVKYCFRYNARQRARANGDEEPVDLQALPHPRRRRREKKLMSLEEANLRFPVMKYKTWQATRHSQGLPTAGGIKTEPSSRAGSIRHVGAISVDTTPDIAIARNTPLPVSPVEKEVGTSSAEDKGNAPITTANDRDRAIEDSNSMAQKRMSDVSEISRAKSPDHSDEAPIIPSQSSPEDGKHDTDNESDEEEEEHPPVDPSLLKESGDTCAICLDTLEDDEDIRGLTCGHVFHSVCLDPWLTTRRACCPLCKKDYYTPKPRPEGEVEQGSRSSRTRRGEGSGSGRSRTGASGRTNGASGSGRGRDRQSGEGLVRAMFGGGGRRRERETTQQQGSSWVHLLPELGIPRRAILRRERAQAQDLEAQTRGR</sequence>
<feature type="region of interest" description="Disordered" evidence="13">
    <location>
        <begin position="1"/>
        <end position="25"/>
    </location>
</feature>
<dbReference type="SUPFAM" id="SSF57850">
    <property type="entry name" value="RING/U-box"/>
    <property type="match status" value="1"/>
</dbReference>
<dbReference type="OrthoDB" id="8062037at2759"/>
<evidence type="ECO:0000256" key="7">
    <source>
        <dbReference type="ARBA" id="ARBA00022771"/>
    </source>
</evidence>
<keyword evidence="4" id="KW-0808">Transferase</keyword>
<evidence type="ECO:0000256" key="6">
    <source>
        <dbReference type="ARBA" id="ARBA00022723"/>
    </source>
</evidence>
<dbReference type="GO" id="GO:0016567">
    <property type="term" value="P:protein ubiquitination"/>
    <property type="evidence" value="ECO:0007669"/>
    <property type="project" value="TreeGrafter"/>
</dbReference>
<keyword evidence="6" id="KW-0479">Metal-binding</keyword>
<evidence type="ECO:0000256" key="14">
    <source>
        <dbReference type="SAM" id="Phobius"/>
    </source>
</evidence>
<evidence type="ECO:0000256" key="12">
    <source>
        <dbReference type="PROSITE-ProRule" id="PRU00175"/>
    </source>
</evidence>